<organism evidence="2 3">
    <name type="scientific">Phytophthora fragariaefolia</name>
    <dbReference type="NCBI Taxonomy" id="1490495"/>
    <lineage>
        <taxon>Eukaryota</taxon>
        <taxon>Sar</taxon>
        <taxon>Stramenopiles</taxon>
        <taxon>Oomycota</taxon>
        <taxon>Peronosporomycetes</taxon>
        <taxon>Peronosporales</taxon>
        <taxon>Peronosporaceae</taxon>
        <taxon>Phytophthora</taxon>
    </lineage>
</organism>
<accession>A0A9W6XTA7</accession>
<sequence length="96" mass="10218">MSRRGTKPLGPAVASPVTRTTSGTWSAERRLQQRAVLEAAAARLPRLGGDHVDDHNDGDERSQHHGVHALRKILDSGVGGEDCVGEGHLDTTVTAF</sequence>
<feature type="compositionally biased region" description="Basic and acidic residues" evidence="1">
    <location>
        <begin position="48"/>
        <end position="63"/>
    </location>
</feature>
<comment type="caution">
    <text evidence="2">The sequence shown here is derived from an EMBL/GenBank/DDBJ whole genome shotgun (WGS) entry which is preliminary data.</text>
</comment>
<proteinExistence type="predicted"/>
<dbReference type="EMBL" id="BSXT01001722">
    <property type="protein sequence ID" value="GMF44671.1"/>
    <property type="molecule type" value="Genomic_DNA"/>
</dbReference>
<evidence type="ECO:0000313" key="3">
    <source>
        <dbReference type="Proteomes" id="UP001165121"/>
    </source>
</evidence>
<dbReference type="Proteomes" id="UP001165121">
    <property type="component" value="Unassembled WGS sequence"/>
</dbReference>
<keyword evidence="3" id="KW-1185">Reference proteome</keyword>
<name>A0A9W6XTA7_9STRA</name>
<evidence type="ECO:0000313" key="2">
    <source>
        <dbReference type="EMBL" id="GMF44671.1"/>
    </source>
</evidence>
<gene>
    <name evidence="2" type="ORF">Pfra01_001567000</name>
</gene>
<protein>
    <submittedName>
        <fullName evidence="2">Unnamed protein product</fullName>
    </submittedName>
</protein>
<feature type="region of interest" description="Disordered" evidence="1">
    <location>
        <begin position="1"/>
        <end position="27"/>
    </location>
</feature>
<feature type="region of interest" description="Disordered" evidence="1">
    <location>
        <begin position="47"/>
        <end position="66"/>
    </location>
</feature>
<reference evidence="2" key="1">
    <citation type="submission" date="2023-04" db="EMBL/GenBank/DDBJ databases">
        <title>Phytophthora fragariaefolia NBRC 109709.</title>
        <authorList>
            <person name="Ichikawa N."/>
            <person name="Sato H."/>
            <person name="Tonouchi N."/>
        </authorList>
    </citation>
    <scope>NUCLEOTIDE SEQUENCE</scope>
    <source>
        <strain evidence="2">NBRC 109709</strain>
    </source>
</reference>
<dbReference type="AlphaFoldDB" id="A0A9W6XTA7"/>
<evidence type="ECO:0000256" key="1">
    <source>
        <dbReference type="SAM" id="MobiDB-lite"/>
    </source>
</evidence>